<feature type="compositionally biased region" description="Gly residues" evidence="1">
    <location>
        <begin position="71"/>
        <end position="92"/>
    </location>
</feature>
<evidence type="ECO:0000256" key="2">
    <source>
        <dbReference type="SAM" id="Phobius"/>
    </source>
</evidence>
<reference evidence="4" key="1">
    <citation type="submission" date="2022-11" db="UniProtKB">
        <authorList>
            <consortium name="WormBaseParasite"/>
        </authorList>
    </citation>
    <scope>IDENTIFICATION</scope>
</reference>
<accession>A0A914P6T1</accession>
<keyword evidence="2" id="KW-0472">Membrane</keyword>
<sequence length="118" mass="11885">MPYVDSNGNIIEKPQGILQGFSFNGILNGILTFLMAIIAFFQSMIFPLLGHNVSSRVSRFFSRGSNDRRGGPGGGSGGGNGGNGGGGRGGNRPIGRLNTSTMDSPSCPTGGCSGGGCG</sequence>
<proteinExistence type="predicted"/>
<name>A0A914P6T1_9BILA</name>
<protein>
    <submittedName>
        <fullName evidence="4">Glycine-rich protein</fullName>
    </submittedName>
</protein>
<keyword evidence="3" id="KW-1185">Reference proteome</keyword>
<feature type="transmembrane region" description="Helical" evidence="2">
    <location>
        <begin position="26"/>
        <end position="49"/>
    </location>
</feature>
<keyword evidence="2" id="KW-0812">Transmembrane</keyword>
<evidence type="ECO:0000256" key="1">
    <source>
        <dbReference type="SAM" id="MobiDB-lite"/>
    </source>
</evidence>
<feature type="region of interest" description="Disordered" evidence="1">
    <location>
        <begin position="61"/>
        <end position="118"/>
    </location>
</feature>
<evidence type="ECO:0000313" key="4">
    <source>
        <dbReference type="WBParaSite" id="PDA_v2.g10416.t1"/>
    </source>
</evidence>
<dbReference type="AlphaFoldDB" id="A0A914P6T1"/>
<dbReference type="InterPro" id="IPR024491">
    <property type="entry name" value="Se_SelK/SelG"/>
</dbReference>
<organism evidence="3 4">
    <name type="scientific">Panagrolaimus davidi</name>
    <dbReference type="NCBI Taxonomy" id="227884"/>
    <lineage>
        <taxon>Eukaryota</taxon>
        <taxon>Metazoa</taxon>
        <taxon>Ecdysozoa</taxon>
        <taxon>Nematoda</taxon>
        <taxon>Chromadorea</taxon>
        <taxon>Rhabditida</taxon>
        <taxon>Tylenchina</taxon>
        <taxon>Panagrolaimomorpha</taxon>
        <taxon>Panagrolaimoidea</taxon>
        <taxon>Panagrolaimidae</taxon>
        <taxon>Panagrolaimus</taxon>
    </lineage>
</organism>
<evidence type="ECO:0000313" key="3">
    <source>
        <dbReference type="Proteomes" id="UP000887578"/>
    </source>
</evidence>
<dbReference type="Pfam" id="PF10961">
    <property type="entry name" value="SelK_SelG"/>
    <property type="match status" value="1"/>
</dbReference>
<keyword evidence="2" id="KW-1133">Transmembrane helix</keyword>
<dbReference type="Proteomes" id="UP000887578">
    <property type="component" value="Unplaced"/>
</dbReference>
<dbReference type="WBParaSite" id="PDA_v2.g10416.t1">
    <property type="protein sequence ID" value="PDA_v2.g10416.t1"/>
    <property type="gene ID" value="PDA_v2.g10416"/>
</dbReference>